<keyword evidence="1 6" id="KW-0812">Transmembrane</keyword>
<evidence type="ECO:0000256" key="4">
    <source>
        <dbReference type="ARBA" id="ARBA00029447"/>
    </source>
</evidence>
<comment type="caution">
    <text evidence="9">The sequence shown here is derived from an EMBL/GenBank/DDBJ whole genome shotgun (WGS) entry which is preliminary data.</text>
</comment>
<feature type="domain" description="Methyl-accepting transducer" evidence="7">
    <location>
        <begin position="391"/>
        <end position="581"/>
    </location>
</feature>
<dbReference type="GO" id="GO:0016020">
    <property type="term" value="C:membrane"/>
    <property type="evidence" value="ECO:0007669"/>
    <property type="project" value="InterPro"/>
</dbReference>
<dbReference type="InterPro" id="IPR004089">
    <property type="entry name" value="MCPsignal_dom"/>
</dbReference>
<evidence type="ECO:0000256" key="6">
    <source>
        <dbReference type="SAM" id="Phobius"/>
    </source>
</evidence>
<evidence type="ECO:0000256" key="1">
    <source>
        <dbReference type="ARBA" id="ARBA00022692"/>
    </source>
</evidence>
<reference evidence="9" key="1">
    <citation type="submission" date="2021-01" db="EMBL/GenBank/DDBJ databases">
        <title>Whole genome shotgun sequence of Virgisporangium aliadipatigenens NBRC 105644.</title>
        <authorList>
            <person name="Komaki H."/>
            <person name="Tamura T."/>
        </authorList>
    </citation>
    <scope>NUCLEOTIDE SEQUENCE</scope>
    <source>
        <strain evidence="9">NBRC 105644</strain>
    </source>
</reference>
<evidence type="ECO:0000259" key="7">
    <source>
        <dbReference type="PROSITE" id="PS50111"/>
    </source>
</evidence>
<dbReference type="CDD" id="cd06225">
    <property type="entry name" value="HAMP"/>
    <property type="match status" value="1"/>
</dbReference>
<feature type="transmembrane region" description="Helical" evidence="6">
    <location>
        <begin position="274"/>
        <end position="296"/>
    </location>
</feature>
<dbReference type="Gene3D" id="1.10.287.950">
    <property type="entry name" value="Methyl-accepting chemotaxis protein"/>
    <property type="match status" value="1"/>
</dbReference>
<dbReference type="PROSITE" id="PS50111">
    <property type="entry name" value="CHEMOTAXIS_TRANSDUC_2"/>
    <property type="match status" value="1"/>
</dbReference>
<dbReference type="SMART" id="SM00283">
    <property type="entry name" value="MA"/>
    <property type="match status" value="1"/>
</dbReference>
<dbReference type="Proteomes" id="UP000619260">
    <property type="component" value="Unassembled WGS sequence"/>
</dbReference>
<sequence>MRPWWLGPIPVVVDRLRTSARLAVLIVVLLIPGIGATISYTNVIGGQVDFARNELAGTVVVRQALLALSDTVGGRAPDLAALTAAVAEHPELMLETKLKAVRSAGTGTPAERLAAAVALGALITEAGNTSQLILDPDLDSFYVMDLHIVQLPKALIAAAGAAAPRAAPGSGELVAEQAVHAGELASAAGSFRSDVTTADASTALDGLAGRLQAVLAAADAVEALSDTLTAALSAPKAVDPTGVADAVRAAVPPATDVLTELLSVRDDRLSGQRLVTLTLTCAGLLLAGWFAAAVMWRTRTDVRTTLAAVTAIAEGDLTTRPLPGGRDELGDIGRALAAARDRLHEQESQLGDARKVREDNLHASFLHQRQAERKLRERAQKLIDESTTAIAAELQNVAGQVERVRSAASVIDERVSTANEATGTVVARSRDTAPVLAALEESLRRVGTMAEMITGIANQTKLLALNATIEAARAGSAGRGFAVVANEVKDLADTTAESTEQITATIASLEHDAGVMSDTIAAMVSGIGGIDDATEVLRNVAADQHEVVEQLNRQVTTTISRIRELSGVAEQLERRQAERIGAAGMVLMRSRGGATGTQPAHLVDLSSGGLRCRAEPQTQVTRGESVDLDLQLGDQVITLQAQVMHLELKRNQVEIGLRFLDPDPATAQRIQTHISAVLDDAREDE</sequence>
<protein>
    <submittedName>
        <fullName evidence="9">Methyl-accepting chemotaxis protein</fullName>
    </submittedName>
</protein>
<name>A0A8J3YUH7_9ACTN</name>
<evidence type="ECO:0000256" key="3">
    <source>
        <dbReference type="ARBA" id="ARBA00023224"/>
    </source>
</evidence>
<dbReference type="SMART" id="SM00304">
    <property type="entry name" value="HAMP"/>
    <property type="match status" value="1"/>
</dbReference>
<comment type="similarity">
    <text evidence="4">Belongs to the methyl-accepting chemotaxis (MCP) protein family.</text>
</comment>
<accession>A0A8J3YUH7</accession>
<evidence type="ECO:0000313" key="9">
    <source>
        <dbReference type="EMBL" id="GIJ51751.1"/>
    </source>
</evidence>
<dbReference type="InterPro" id="IPR003660">
    <property type="entry name" value="HAMP_dom"/>
</dbReference>
<dbReference type="GO" id="GO:0035438">
    <property type="term" value="F:cyclic-di-GMP binding"/>
    <property type="evidence" value="ECO:0007669"/>
    <property type="project" value="InterPro"/>
</dbReference>
<dbReference type="Gene3D" id="2.40.10.220">
    <property type="entry name" value="predicted glycosyltransferase like domains"/>
    <property type="match status" value="1"/>
</dbReference>
<dbReference type="Pfam" id="PF07238">
    <property type="entry name" value="PilZ"/>
    <property type="match status" value="1"/>
</dbReference>
<dbReference type="PROSITE" id="PS50885">
    <property type="entry name" value="HAMP"/>
    <property type="match status" value="1"/>
</dbReference>
<evidence type="ECO:0000256" key="5">
    <source>
        <dbReference type="PROSITE-ProRule" id="PRU00284"/>
    </source>
</evidence>
<keyword evidence="2 6" id="KW-1133">Transmembrane helix</keyword>
<gene>
    <name evidence="9" type="ORF">Val02_86370</name>
</gene>
<evidence type="ECO:0000256" key="2">
    <source>
        <dbReference type="ARBA" id="ARBA00022989"/>
    </source>
</evidence>
<dbReference type="Gene3D" id="6.10.340.10">
    <property type="match status" value="1"/>
</dbReference>
<proteinExistence type="inferred from homology"/>
<dbReference type="GO" id="GO:0007165">
    <property type="term" value="P:signal transduction"/>
    <property type="evidence" value="ECO:0007669"/>
    <property type="project" value="UniProtKB-KW"/>
</dbReference>
<dbReference type="SUPFAM" id="SSF141371">
    <property type="entry name" value="PilZ domain-like"/>
    <property type="match status" value="1"/>
</dbReference>
<dbReference type="EMBL" id="BOPF01000054">
    <property type="protein sequence ID" value="GIJ51751.1"/>
    <property type="molecule type" value="Genomic_DNA"/>
</dbReference>
<dbReference type="SUPFAM" id="SSF58104">
    <property type="entry name" value="Methyl-accepting chemotaxis protein (MCP) signaling domain"/>
    <property type="match status" value="1"/>
</dbReference>
<dbReference type="Pfam" id="PF00672">
    <property type="entry name" value="HAMP"/>
    <property type="match status" value="1"/>
</dbReference>
<dbReference type="PANTHER" id="PTHR32089:SF112">
    <property type="entry name" value="LYSOZYME-LIKE PROTEIN-RELATED"/>
    <property type="match status" value="1"/>
</dbReference>
<dbReference type="Pfam" id="PF00015">
    <property type="entry name" value="MCPsignal"/>
    <property type="match status" value="1"/>
</dbReference>
<keyword evidence="3 5" id="KW-0807">Transducer</keyword>
<organism evidence="9 10">
    <name type="scientific">Virgisporangium aliadipatigenens</name>
    <dbReference type="NCBI Taxonomy" id="741659"/>
    <lineage>
        <taxon>Bacteria</taxon>
        <taxon>Bacillati</taxon>
        <taxon>Actinomycetota</taxon>
        <taxon>Actinomycetes</taxon>
        <taxon>Micromonosporales</taxon>
        <taxon>Micromonosporaceae</taxon>
        <taxon>Virgisporangium</taxon>
    </lineage>
</organism>
<feature type="domain" description="HAMP" evidence="8">
    <location>
        <begin position="296"/>
        <end position="348"/>
    </location>
</feature>
<dbReference type="PANTHER" id="PTHR32089">
    <property type="entry name" value="METHYL-ACCEPTING CHEMOTAXIS PROTEIN MCPB"/>
    <property type="match status" value="1"/>
</dbReference>
<dbReference type="InterPro" id="IPR009875">
    <property type="entry name" value="PilZ_domain"/>
</dbReference>
<keyword evidence="6" id="KW-0472">Membrane</keyword>
<keyword evidence="10" id="KW-1185">Reference proteome</keyword>
<evidence type="ECO:0000259" key="8">
    <source>
        <dbReference type="PROSITE" id="PS50885"/>
    </source>
</evidence>
<feature type="transmembrane region" description="Helical" evidence="6">
    <location>
        <begin position="20"/>
        <end position="43"/>
    </location>
</feature>
<dbReference type="AlphaFoldDB" id="A0A8J3YUH7"/>
<evidence type="ECO:0000313" key="10">
    <source>
        <dbReference type="Proteomes" id="UP000619260"/>
    </source>
</evidence>